<feature type="non-terminal residue" evidence="1">
    <location>
        <position position="1"/>
    </location>
</feature>
<dbReference type="Proteomes" id="UP000824469">
    <property type="component" value="Unassembled WGS sequence"/>
</dbReference>
<protein>
    <submittedName>
        <fullName evidence="1">Uncharacterized protein</fullName>
    </submittedName>
</protein>
<proteinExistence type="predicted"/>
<organism evidence="1 2">
    <name type="scientific">Taxus chinensis</name>
    <name type="common">Chinese yew</name>
    <name type="synonym">Taxus wallichiana var. chinensis</name>
    <dbReference type="NCBI Taxonomy" id="29808"/>
    <lineage>
        <taxon>Eukaryota</taxon>
        <taxon>Viridiplantae</taxon>
        <taxon>Streptophyta</taxon>
        <taxon>Embryophyta</taxon>
        <taxon>Tracheophyta</taxon>
        <taxon>Spermatophyta</taxon>
        <taxon>Pinopsida</taxon>
        <taxon>Pinidae</taxon>
        <taxon>Conifers II</taxon>
        <taxon>Cupressales</taxon>
        <taxon>Taxaceae</taxon>
        <taxon>Taxus</taxon>
    </lineage>
</organism>
<comment type="caution">
    <text evidence="1">The sequence shown here is derived from an EMBL/GenBank/DDBJ whole genome shotgun (WGS) entry which is preliminary data.</text>
</comment>
<accession>A0AA38GBN4</accession>
<name>A0AA38GBN4_TAXCH</name>
<gene>
    <name evidence="1" type="ORF">KI387_020623</name>
</gene>
<evidence type="ECO:0000313" key="1">
    <source>
        <dbReference type="EMBL" id="KAH9318854.1"/>
    </source>
</evidence>
<evidence type="ECO:0000313" key="2">
    <source>
        <dbReference type="Proteomes" id="UP000824469"/>
    </source>
</evidence>
<dbReference type="AlphaFoldDB" id="A0AA38GBN4"/>
<keyword evidence="2" id="KW-1185">Reference proteome</keyword>
<dbReference type="EMBL" id="JAHRHJ020000004">
    <property type="protein sequence ID" value="KAH9318854.1"/>
    <property type="molecule type" value="Genomic_DNA"/>
</dbReference>
<reference evidence="1 2" key="1">
    <citation type="journal article" date="2021" name="Nat. Plants">
        <title>The Taxus genome provides insights into paclitaxel biosynthesis.</title>
        <authorList>
            <person name="Xiong X."/>
            <person name="Gou J."/>
            <person name="Liao Q."/>
            <person name="Li Y."/>
            <person name="Zhou Q."/>
            <person name="Bi G."/>
            <person name="Li C."/>
            <person name="Du R."/>
            <person name="Wang X."/>
            <person name="Sun T."/>
            <person name="Guo L."/>
            <person name="Liang H."/>
            <person name="Lu P."/>
            <person name="Wu Y."/>
            <person name="Zhang Z."/>
            <person name="Ro D.K."/>
            <person name="Shang Y."/>
            <person name="Huang S."/>
            <person name="Yan J."/>
        </authorList>
    </citation>
    <scope>NUCLEOTIDE SEQUENCE [LARGE SCALE GENOMIC DNA]</scope>
    <source>
        <strain evidence="1">Ta-2019</strain>
    </source>
</reference>
<feature type="non-terminal residue" evidence="1">
    <location>
        <position position="55"/>
    </location>
</feature>
<sequence>SSELLPEIPKTKTLVNLSLVDENPRRLRGDFTQKFLVFFIRLPGSVQPCVEGELK</sequence>